<sequence length="38" mass="3866">MAMDERVAVVTGAGSGIGRAVALGLARAGWRLVLAGRR</sequence>
<dbReference type="EMBL" id="JBELQE010000138">
    <property type="protein sequence ID" value="MER2253456.1"/>
    <property type="molecule type" value="Genomic_DNA"/>
</dbReference>
<accession>A0ABV1QVJ1</accession>
<dbReference type="SUPFAM" id="SSF51735">
    <property type="entry name" value="NAD(P)-binding Rossmann-fold domains"/>
    <property type="match status" value="1"/>
</dbReference>
<dbReference type="Proteomes" id="UP001480955">
    <property type="component" value="Unassembled WGS sequence"/>
</dbReference>
<keyword evidence="2" id="KW-1185">Reference proteome</keyword>
<proteinExistence type="predicted"/>
<dbReference type="RefSeq" id="WP_350397654.1">
    <property type="nucleotide sequence ID" value="NZ_JBELQE010000138.1"/>
</dbReference>
<comment type="caution">
    <text evidence="1">The sequence shown here is derived from an EMBL/GenBank/DDBJ whole genome shotgun (WGS) entry which is preliminary data.</text>
</comment>
<dbReference type="InterPro" id="IPR036291">
    <property type="entry name" value="NAD(P)-bd_dom_sf"/>
</dbReference>
<dbReference type="InterPro" id="IPR002347">
    <property type="entry name" value="SDR_fam"/>
</dbReference>
<gene>
    <name evidence="1" type="ORF">ABS772_26385</name>
</gene>
<organism evidence="1 2">
    <name type="scientific">Methylorubrum podarium</name>
    <dbReference type="NCBI Taxonomy" id="200476"/>
    <lineage>
        <taxon>Bacteria</taxon>
        <taxon>Pseudomonadati</taxon>
        <taxon>Pseudomonadota</taxon>
        <taxon>Alphaproteobacteria</taxon>
        <taxon>Hyphomicrobiales</taxon>
        <taxon>Methylobacteriaceae</taxon>
        <taxon>Methylorubrum</taxon>
    </lineage>
</organism>
<evidence type="ECO:0000313" key="1">
    <source>
        <dbReference type="EMBL" id="MER2253456.1"/>
    </source>
</evidence>
<reference evidence="1 2" key="1">
    <citation type="submission" date="2024-06" db="EMBL/GenBank/DDBJ databases">
        <authorList>
            <person name="Campbell A.G."/>
        </authorList>
    </citation>
    <scope>NUCLEOTIDE SEQUENCE [LARGE SCALE GENOMIC DNA]</scope>
    <source>
        <strain evidence="1 2">EM12</strain>
    </source>
</reference>
<feature type="non-terminal residue" evidence="1">
    <location>
        <position position="38"/>
    </location>
</feature>
<name>A0ABV1QVJ1_9HYPH</name>
<dbReference type="Gene3D" id="3.40.50.720">
    <property type="entry name" value="NAD(P)-binding Rossmann-like Domain"/>
    <property type="match status" value="1"/>
</dbReference>
<protein>
    <submittedName>
        <fullName evidence="1">SDR family NAD(P)-dependent oxidoreductase</fullName>
    </submittedName>
</protein>
<evidence type="ECO:0000313" key="2">
    <source>
        <dbReference type="Proteomes" id="UP001480955"/>
    </source>
</evidence>
<dbReference type="Pfam" id="PF00106">
    <property type="entry name" value="adh_short"/>
    <property type="match status" value="1"/>
</dbReference>